<proteinExistence type="predicted"/>
<evidence type="ECO:0000313" key="2">
    <source>
        <dbReference type="Proteomes" id="UP000568106"/>
    </source>
</evidence>
<reference evidence="1" key="1">
    <citation type="submission" date="2020-08" db="EMBL/GenBank/DDBJ databases">
        <title>Genomic Encyclopedia of Type Strains, Phase IV (KMG-V): Genome sequencing to study the core and pangenomes of soil and plant-associated prokaryotes.</title>
        <authorList>
            <person name="Whitman W."/>
        </authorList>
    </citation>
    <scope>NUCLEOTIDE SEQUENCE [LARGE SCALE GENOMIC DNA]</scope>
    <source>
        <strain evidence="1">M8UP27</strain>
    </source>
</reference>
<protein>
    <submittedName>
        <fullName evidence="1">Uncharacterized protein</fullName>
    </submittedName>
</protein>
<dbReference type="AlphaFoldDB" id="A0A7W8IIE2"/>
<name>A0A7W8IIE2_9BACT</name>
<keyword evidence="2" id="KW-1185">Reference proteome</keyword>
<gene>
    <name evidence="1" type="ORF">HDF09_001559</name>
</gene>
<accession>A0A7W8IIE2</accession>
<sequence>MNILFGNGYYSYPLTETGAHFVYREAKSLICMSS</sequence>
<dbReference type="Proteomes" id="UP000568106">
    <property type="component" value="Unassembled WGS sequence"/>
</dbReference>
<dbReference type="EMBL" id="JACHDY010000002">
    <property type="protein sequence ID" value="MBB5316890.1"/>
    <property type="molecule type" value="Genomic_DNA"/>
</dbReference>
<evidence type="ECO:0000313" key="1">
    <source>
        <dbReference type="EMBL" id="MBB5316890.1"/>
    </source>
</evidence>
<comment type="caution">
    <text evidence="1">The sequence shown here is derived from an EMBL/GenBank/DDBJ whole genome shotgun (WGS) entry which is preliminary data.</text>
</comment>
<organism evidence="1 2">
    <name type="scientific">Tunturiibacter empetritectus</name>
    <dbReference type="NCBI Taxonomy" id="3069691"/>
    <lineage>
        <taxon>Bacteria</taxon>
        <taxon>Pseudomonadati</taxon>
        <taxon>Acidobacteriota</taxon>
        <taxon>Terriglobia</taxon>
        <taxon>Terriglobales</taxon>
        <taxon>Acidobacteriaceae</taxon>
        <taxon>Tunturiibacter</taxon>
    </lineage>
</organism>